<evidence type="ECO:0000313" key="1">
    <source>
        <dbReference type="EMBL" id="MBC1317737.1"/>
    </source>
</evidence>
<evidence type="ECO:0000313" key="2">
    <source>
        <dbReference type="Proteomes" id="UP000543379"/>
    </source>
</evidence>
<dbReference type="AlphaFoldDB" id="A0A7X1C103"/>
<dbReference type="RefSeq" id="WP_185382739.1">
    <property type="nucleotide sequence ID" value="NZ_JAAROV010000004.1"/>
</dbReference>
<comment type="caution">
    <text evidence="1">The sequence shown here is derived from an EMBL/GenBank/DDBJ whole genome shotgun (WGS) entry which is preliminary data.</text>
</comment>
<name>A0A7X1C103_9LIST</name>
<accession>A0A7X1C103</accession>
<organism evidence="1 2">
    <name type="scientific">Listeria booriae</name>
    <dbReference type="NCBI Taxonomy" id="1552123"/>
    <lineage>
        <taxon>Bacteria</taxon>
        <taxon>Bacillati</taxon>
        <taxon>Bacillota</taxon>
        <taxon>Bacilli</taxon>
        <taxon>Bacillales</taxon>
        <taxon>Listeriaceae</taxon>
        <taxon>Listeria</taxon>
    </lineage>
</organism>
<sequence length="99" mass="11032">MMKSEDLTKIGDSLIKKLPVASLMLILTLMVSLYAMYQFYTASPEFGIRLIIIIVMLISTLGILGGVLTIYIREGFAIGKYLKSIKENEALENEETPTV</sequence>
<protein>
    <submittedName>
        <fullName evidence="1">Uncharacterized protein</fullName>
    </submittedName>
</protein>
<proteinExistence type="predicted"/>
<dbReference type="EMBL" id="JAAROV010000004">
    <property type="protein sequence ID" value="MBC1317737.1"/>
    <property type="molecule type" value="Genomic_DNA"/>
</dbReference>
<reference evidence="1 2" key="1">
    <citation type="submission" date="2020-03" db="EMBL/GenBank/DDBJ databases">
        <title>Soil Listeria distribution.</title>
        <authorList>
            <person name="Liao J."/>
            <person name="Wiedmann M."/>
        </authorList>
    </citation>
    <scope>NUCLEOTIDE SEQUENCE [LARGE SCALE GENOMIC DNA]</scope>
    <source>
        <strain evidence="1 2">FSL L7-1816</strain>
    </source>
</reference>
<dbReference type="Proteomes" id="UP000543379">
    <property type="component" value="Unassembled WGS sequence"/>
</dbReference>
<gene>
    <name evidence="1" type="ORF">HB811_13215</name>
</gene>